<name>A0A5D3KFV6_9BRAD</name>
<protein>
    <recommendedName>
        <fullName evidence="3">Bll4535 protein</fullName>
    </recommendedName>
</protein>
<reference evidence="1 2" key="1">
    <citation type="submission" date="2019-08" db="EMBL/GenBank/DDBJ databases">
        <title>Bradyrhizobium hipponensis sp. nov., a rhizobium isolated from a Lupinus angustifolius root nodule in Tunisia.</title>
        <authorList>
            <person name="Off K."/>
            <person name="Rejili M."/>
            <person name="Mars M."/>
            <person name="Brachmann A."/>
            <person name="Marin M."/>
        </authorList>
    </citation>
    <scope>NUCLEOTIDE SEQUENCE [LARGE SCALE GENOMIC DNA]</scope>
    <source>
        <strain evidence="1 2">CTAW71</strain>
    </source>
</reference>
<accession>A0A5D3KFV6</accession>
<evidence type="ECO:0008006" key="3">
    <source>
        <dbReference type="Google" id="ProtNLM"/>
    </source>
</evidence>
<gene>
    <name evidence="1" type="ORF">FXB40_13550</name>
</gene>
<comment type="caution">
    <text evidence="1">The sequence shown here is derived from an EMBL/GenBank/DDBJ whole genome shotgun (WGS) entry which is preliminary data.</text>
</comment>
<proteinExistence type="predicted"/>
<dbReference type="AlphaFoldDB" id="A0A5D3KFV6"/>
<evidence type="ECO:0000313" key="1">
    <source>
        <dbReference type="EMBL" id="TYL95936.1"/>
    </source>
</evidence>
<dbReference type="OrthoDB" id="7990443at2"/>
<dbReference type="Proteomes" id="UP000324758">
    <property type="component" value="Unassembled WGS sequence"/>
</dbReference>
<dbReference type="EMBL" id="VSSS01000023">
    <property type="protein sequence ID" value="TYL95936.1"/>
    <property type="molecule type" value="Genomic_DNA"/>
</dbReference>
<sequence length="155" mass="16860">MPQRTSAAQDFAAYTASDLRKSILGNWGTTIMSRTLAVVFSTAVAALAMTTAASAGCYNCYTPPPCTTCYQQQYVQPQYRTVDETVMVSPGATVAHRSPAQYRTVMVPQTVMVAPPSVQYERIPPQYATRQRVEMVSPGYSYYAPVAPSCGNCGY</sequence>
<evidence type="ECO:0000313" key="2">
    <source>
        <dbReference type="Proteomes" id="UP000324758"/>
    </source>
</evidence>
<keyword evidence="2" id="KW-1185">Reference proteome</keyword>
<organism evidence="1 2">
    <name type="scientific">Bradyrhizobium rifense</name>
    <dbReference type="NCBI Taxonomy" id="515499"/>
    <lineage>
        <taxon>Bacteria</taxon>
        <taxon>Pseudomonadati</taxon>
        <taxon>Pseudomonadota</taxon>
        <taxon>Alphaproteobacteria</taxon>
        <taxon>Hyphomicrobiales</taxon>
        <taxon>Nitrobacteraceae</taxon>
        <taxon>Bradyrhizobium</taxon>
    </lineage>
</organism>